<evidence type="ECO:0000313" key="1">
    <source>
        <dbReference type="Proteomes" id="UP000887572"/>
    </source>
</evidence>
<dbReference type="WBParaSite" id="Gr19_v10_g1406.t1">
    <property type="protein sequence ID" value="Gr19_v10_g1406.t1"/>
    <property type="gene ID" value="Gr19_v10_g1406"/>
</dbReference>
<name>A0A914H4F4_GLORO</name>
<keyword evidence="1" id="KW-1185">Reference proteome</keyword>
<sequence length="126" mass="14954">MRNFVHFSNRKCDPAEWREWSRLCSISRRRSTNGNWLIQTFFGRARRGRSVAVRGGRPPRQFRWNQSAEDEREMNKACFYLDKALKVFHNCFPLMAAKAVKEAALFGHEMGNKKKQQQKKAKKYNK</sequence>
<dbReference type="Proteomes" id="UP000887572">
    <property type="component" value="Unplaced"/>
</dbReference>
<organism evidence="1 2">
    <name type="scientific">Globodera rostochiensis</name>
    <name type="common">Golden nematode worm</name>
    <name type="synonym">Heterodera rostochiensis</name>
    <dbReference type="NCBI Taxonomy" id="31243"/>
    <lineage>
        <taxon>Eukaryota</taxon>
        <taxon>Metazoa</taxon>
        <taxon>Ecdysozoa</taxon>
        <taxon>Nematoda</taxon>
        <taxon>Chromadorea</taxon>
        <taxon>Rhabditida</taxon>
        <taxon>Tylenchina</taxon>
        <taxon>Tylenchomorpha</taxon>
        <taxon>Tylenchoidea</taxon>
        <taxon>Heteroderidae</taxon>
        <taxon>Heteroderinae</taxon>
        <taxon>Globodera</taxon>
    </lineage>
</organism>
<dbReference type="AlphaFoldDB" id="A0A914H4F4"/>
<accession>A0A914H4F4</accession>
<proteinExistence type="predicted"/>
<evidence type="ECO:0000313" key="2">
    <source>
        <dbReference type="WBParaSite" id="Gr19_v10_g1406.t1"/>
    </source>
</evidence>
<reference evidence="2" key="1">
    <citation type="submission" date="2022-11" db="UniProtKB">
        <authorList>
            <consortium name="WormBaseParasite"/>
        </authorList>
    </citation>
    <scope>IDENTIFICATION</scope>
</reference>
<protein>
    <submittedName>
        <fullName evidence="2">Uncharacterized protein</fullName>
    </submittedName>
</protein>